<evidence type="ECO:0000313" key="4">
    <source>
        <dbReference type="Proteomes" id="UP000784700"/>
    </source>
</evidence>
<dbReference type="AlphaFoldDB" id="A0A9Q8IMX7"/>
<protein>
    <submittedName>
        <fullName evidence="2">Uncharacterized protein</fullName>
    </submittedName>
</protein>
<evidence type="ECO:0000313" key="2">
    <source>
        <dbReference type="EMBL" id="TPR46090.1"/>
    </source>
</evidence>
<dbReference type="EMBL" id="QUAV01000003">
    <property type="protein sequence ID" value="TPR24645.1"/>
    <property type="molecule type" value="Genomic_DNA"/>
</dbReference>
<organism evidence="2 4">
    <name type="scientific">Apilactobacillus micheneri</name>
    <dbReference type="NCBI Taxonomy" id="1899430"/>
    <lineage>
        <taxon>Bacteria</taxon>
        <taxon>Bacillati</taxon>
        <taxon>Bacillota</taxon>
        <taxon>Bacilli</taxon>
        <taxon>Lactobacillales</taxon>
        <taxon>Lactobacillaceae</taxon>
        <taxon>Apilactobacillus</taxon>
    </lineage>
</organism>
<evidence type="ECO:0000313" key="1">
    <source>
        <dbReference type="EMBL" id="TPR24645.1"/>
    </source>
</evidence>
<reference evidence="2 3" key="1">
    <citation type="submission" date="2018-08" db="EMBL/GenBank/DDBJ databases">
        <title>Comparative genomics of wild bee and flower associated Lactobacillus reveals potential adaptation to the bee host.</title>
        <authorList>
            <person name="Vuong H.Q."/>
            <person name="Mcfrederick Q.S."/>
        </authorList>
    </citation>
    <scope>NUCLEOTIDE SEQUENCE</scope>
    <source>
        <strain evidence="1 3">HV_13</strain>
        <strain evidence="2">HV_63</strain>
    </source>
</reference>
<evidence type="ECO:0000313" key="3">
    <source>
        <dbReference type="Proteomes" id="UP000777560"/>
    </source>
</evidence>
<comment type="caution">
    <text evidence="2">The sequence shown here is derived from an EMBL/GenBank/DDBJ whole genome shotgun (WGS) entry which is preliminary data.</text>
</comment>
<dbReference type="RefSeq" id="WP_105963841.1">
    <property type="nucleotide sequence ID" value="NZ_POSO01000001.1"/>
</dbReference>
<dbReference type="Proteomes" id="UP000777560">
    <property type="component" value="Unassembled WGS sequence"/>
</dbReference>
<dbReference type="EMBL" id="QUBG01000001">
    <property type="protein sequence ID" value="TPR46090.1"/>
    <property type="molecule type" value="Genomic_DNA"/>
</dbReference>
<gene>
    <name evidence="1" type="ORF">DY114_05025</name>
    <name evidence="2" type="ORF">DY130_00830</name>
</gene>
<sequence>MTKKKILNMEEKIIHDMDDFLVEYGAKKLGNDVDVANKIYETGKSNIKNLDNLFNDQGFGRTEKFYNIGVGYLNDVYDHNSEIVNQKAPEIAKKAFNYLGKNEQALDAWEA</sequence>
<keyword evidence="3" id="KW-1185">Reference proteome</keyword>
<proteinExistence type="predicted"/>
<dbReference type="Proteomes" id="UP000784700">
    <property type="component" value="Unassembled WGS sequence"/>
</dbReference>
<name>A0A9Q8IMX7_9LACO</name>
<accession>A0A9Q8IMX7</accession>